<dbReference type="InterPro" id="IPR011650">
    <property type="entry name" value="Peptidase_M20_dimer"/>
</dbReference>
<reference evidence="4 5" key="1">
    <citation type="submission" date="2020-08" db="EMBL/GenBank/DDBJ databases">
        <title>Genomic Encyclopedia of Type Strains, Phase IV (KMG-IV): sequencing the most valuable type-strain genomes for metagenomic binning, comparative biology and taxonomic classification.</title>
        <authorList>
            <person name="Goeker M."/>
        </authorList>
    </citation>
    <scope>NUCLEOTIDE SEQUENCE [LARGE SCALE GENOMIC DNA]</scope>
    <source>
        <strain evidence="4 5">DSM 29007</strain>
    </source>
</reference>
<dbReference type="SUPFAM" id="SSF55031">
    <property type="entry name" value="Bacterial exopeptidase dimerisation domain"/>
    <property type="match status" value="1"/>
</dbReference>
<dbReference type="Gene3D" id="3.30.70.360">
    <property type="match status" value="1"/>
</dbReference>
<evidence type="ECO:0000256" key="2">
    <source>
        <dbReference type="PIRSR" id="PIRSR005962-1"/>
    </source>
</evidence>
<dbReference type="PANTHER" id="PTHR11014:SF63">
    <property type="entry name" value="METALLOPEPTIDASE, PUTATIVE (AFU_ORTHOLOGUE AFUA_6G09600)-RELATED"/>
    <property type="match status" value="1"/>
</dbReference>
<proteinExistence type="predicted"/>
<dbReference type="AlphaFoldDB" id="A0A841H7N1"/>
<feature type="domain" description="Peptidase M20 dimerisation" evidence="3">
    <location>
        <begin position="178"/>
        <end position="258"/>
    </location>
</feature>
<keyword evidence="1 4" id="KW-0378">Hydrolase</keyword>
<feature type="binding site" evidence="2">
    <location>
        <position position="158"/>
    </location>
    <ligand>
        <name>Mn(2+)</name>
        <dbReference type="ChEBI" id="CHEBI:29035"/>
        <label>2</label>
    </ligand>
</feature>
<evidence type="ECO:0000313" key="5">
    <source>
        <dbReference type="Proteomes" id="UP000582837"/>
    </source>
</evidence>
<gene>
    <name evidence="4" type="ORF">HNQ61_005624</name>
</gene>
<dbReference type="EMBL" id="JACHIA010000034">
    <property type="protein sequence ID" value="MBB6073943.1"/>
    <property type="molecule type" value="Genomic_DNA"/>
</dbReference>
<dbReference type="NCBIfam" id="TIGR01891">
    <property type="entry name" value="amidohydrolases"/>
    <property type="match status" value="1"/>
</dbReference>
<organism evidence="4 5">
    <name type="scientific">Longimicrobium terrae</name>
    <dbReference type="NCBI Taxonomy" id="1639882"/>
    <lineage>
        <taxon>Bacteria</taxon>
        <taxon>Pseudomonadati</taxon>
        <taxon>Gemmatimonadota</taxon>
        <taxon>Longimicrobiia</taxon>
        <taxon>Longimicrobiales</taxon>
        <taxon>Longimicrobiaceae</taxon>
        <taxon>Longimicrobium</taxon>
    </lineage>
</organism>
<dbReference type="InterPro" id="IPR036264">
    <property type="entry name" value="Bact_exopeptidase_dim_dom"/>
</dbReference>
<sequence>MTVADETELLVRTRRDLHRHPELGFQEHRTAGIAAERLRAAGYKVQTGLAGTGVVGTLHGGAGTGPTLLLRADMDALPIHEQTTHDFPSGTEGVMHACGHDAHVAIGLAVAERLARSRGEWGGTVKYMFQPAEEGLGGAVGMIDAGVLDGVDAALGLHVWLGLPSGIVGVVQGPQMAGAGEFHVTIHGRGGHGAIPHETVDALMIASQCVVALQTVVSRTVSPLEPAVVTVGSFHAGTAHNVIAATAELVGTLRAFDPTLLDELPGRVEGVIAGVCAALGATYDFQYRKEATPTVNDRRLAEIVRVEAERIVGAERVRTDPDVRTMAAEDFGDVLEQVPGCYFFVGGRNEERGMIHPHHSAHFDLCESCMPVGVDVLEAAALRVLKGGLAS</sequence>
<dbReference type="RefSeq" id="WP_170033612.1">
    <property type="nucleotide sequence ID" value="NZ_JABDTL010000001.1"/>
</dbReference>
<evidence type="ECO:0000256" key="1">
    <source>
        <dbReference type="ARBA" id="ARBA00022801"/>
    </source>
</evidence>
<dbReference type="Gene3D" id="3.40.630.10">
    <property type="entry name" value="Zn peptidases"/>
    <property type="match status" value="1"/>
</dbReference>
<keyword evidence="2" id="KW-0464">Manganese</keyword>
<comment type="cofactor">
    <cofactor evidence="2">
        <name>Mn(2+)</name>
        <dbReference type="ChEBI" id="CHEBI:29035"/>
    </cofactor>
    <text evidence="2">The Mn(2+) ion enhances activity.</text>
</comment>
<dbReference type="InterPro" id="IPR017439">
    <property type="entry name" value="Amidohydrolase"/>
</dbReference>
<feature type="binding site" evidence="2">
    <location>
        <position position="134"/>
    </location>
    <ligand>
        <name>Mn(2+)</name>
        <dbReference type="ChEBI" id="CHEBI:29035"/>
        <label>2</label>
    </ligand>
</feature>
<dbReference type="InterPro" id="IPR002933">
    <property type="entry name" value="Peptidase_M20"/>
</dbReference>
<dbReference type="EC" id="3.5.1.-" evidence="4"/>
<comment type="caution">
    <text evidence="4">The sequence shown here is derived from an EMBL/GenBank/DDBJ whole genome shotgun (WGS) entry which is preliminary data.</text>
</comment>
<dbReference type="GO" id="GO:0050118">
    <property type="term" value="F:N-acetyldiaminopimelate deacetylase activity"/>
    <property type="evidence" value="ECO:0007669"/>
    <property type="project" value="UniProtKB-ARBA"/>
</dbReference>
<feature type="binding site" evidence="2">
    <location>
        <position position="98"/>
    </location>
    <ligand>
        <name>Mn(2+)</name>
        <dbReference type="ChEBI" id="CHEBI:29035"/>
        <label>2</label>
    </ligand>
</feature>
<keyword evidence="2" id="KW-0479">Metal-binding</keyword>
<dbReference type="PIRSF" id="PIRSF005962">
    <property type="entry name" value="Pept_M20D_amidohydro"/>
    <property type="match status" value="1"/>
</dbReference>
<accession>A0A841H7N1</accession>
<name>A0A841H7N1_9BACT</name>
<evidence type="ECO:0000259" key="3">
    <source>
        <dbReference type="Pfam" id="PF07687"/>
    </source>
</evidence>
<feature type="binding site" evidence="2">
    <location>
        <position position="359"/>
    </location>
    <ligand>
        <name>Mn(2+)</name>
        <dbReference type="ChEBI" id="CHEBI:29035"/>
        <label>2</label>
    </ligand>
</feature>
<keyword evidence="5" id="KW-1185">Reference proteome</keyword>
<dbReference type="Pfam" id="PF01546">
    <property type="entry name" value="Peptidase_M20"/>
    <property type="match status" value="1"/>
</dbReference>
<dbReference type="SUPFAM" id="SSF53187">
    <property type="entry name" value="Zn-dependent exopeptidases"/>
    <property type="match status" value="1"/>
</dbReference>
<dbReference type="GO" id="GO:0046872">
    <property type="term" value="F:metal ion binding"/>
    <property type="evidence" value="ECO:0007669"/>
    <property type="project" value="UniProtKB-KW"/>
</dbReference>
<evidence type="ECO:0000313" key="4">
    <source>
        <dbReference type="EMBL" id="MBB6073943.1"/>
    </source>
</evidence>
<dbReference type="Pfam" id="PF07687">
    <property type="entry name" value="M20_dimer"/>
    <property type="match status" value="1"/>
</dbReference>
<feature type="binding site" evidence="2">
    <location>
        <position position="100"/>
    </location>
    <ligand>
        <name>Mn(2+)</name>
        <dbReference type="ChEBI" id="CHEBI:29035"/>
        <label>2</label>
    </ligand>
</feature>
<dbReference type="GO" id="GO:0019877">
    <property type="term" value="P:diaminopimelate biosynthetic process"/>
    <property type="evidence" value="ECO:0007669"/>
    <property type="project" value="UniProtKB-ARBA"/>
</dbReference>
<dbReference type="PANTHER" id="PTHR11014">
    <property type="entry name" value="PEPTIDASE M20 FAMILY MEMBER"/>
    <property type="match status" value="1"/>
</dbReference>
<protein>
    <submittedName>
        <fullName evidence="4">Amidohydrolase</fullName>
        <ecNumber evidence="4">3.5.1.-</ecNumber>
    </submittedName>
</protein>
<dbReference type="Proteomes" id="UP000582837">
    <property type="component" value="Unassembled WGS sequence"/>
</dbReference>
<dbReference type="FunFam" id="3.30.70.360:FF:000001">
    <property type="entry name" value="N-acetyldiaminopimelate deacetylase"/>
    <property type="match status" value="1"/>
</dbReference>